<proteinExistence type="predicted"/>
<name>A0A8B7U518_CASCN</name>
<dbReference type="OrthoDB" id="5967898at2759"/>
<evidence type="ECO:0000259" key="11">
    <source>
        <dbReference type="PROSITE" id="PS50262"/>
    </source>
</evidence>
<dbReference type="RefSeq" id="XP_020014511.1">
    <property type="nucleotide sequence ID" value="XM_020158922.1"/>
</dbReference>
<reference evidence="12" key="1">
    <citation type="submission" date="2025-08" db="UniProtKB">
        <authorList>
            <consortium name="RefSeq"/>
        </authorList>
    </citation>
    <scope>IDENTIFICATION</scope>
    <source>
        <tissue evidence="12">Leukocyte</tissue>
    </source>
</reference>
<evidence type="ECO:0000256" key="3">
    <source>
        <dbReference type="ARBA" id="ARBA00022692"/>
    </source>
</evidence>
<feature type="transmembrane region" description="Helical" evidence="10">
    <location>
        <begin position="102"/>
        <end position="127"/>
    </location>
</feature>
<dbReference type="GO" id="GO:0005886">
    <property type="term" value="C:plasma membrane"/>
    <property type="evidence" value="ECO:0007669"/>
    <property type="project" value="UniProtKB-SubCell"/>
</dbReference>
<feature type="domain" description="G-protein coupled receptors family 1 profile" evidence="11">
    <location>
        <begin position="41"/>
        <end position="292"/>
    </location>
</feature>
<accession>A0A8B7U518</accession>
<dbReference type="SUPFAM" id="SSF81321">
    <property type="entry name" value="Family A G protein-coupled receptor-like"/>
    <property type="match status" value="1"/>
</dbReference>
<keyword evidence="8" id="KW-0807">Transducer</keyword>
<evidence type="ECO:0000256" key="8">
    <source>
        <dbReference type="ARBA" id="ARBA00023224"/>
    </source>
</evidence>
<evidence type="ECO:0000256" key="4">
    <source>
        <dbReference type="ARBA" id="ARBA00022989"/>
    </source>
</evidence>
<keyword evidence="4 10" id="KW-1133">Transmembrane helix</keyword>
<dbReference type="GO" id="GO:0004930">
    <property type="term" value="F:G protein-coupled receptor activity"/>
    <property type="evidence" value="ECO:0007669"/>
    <property type="project" value="UniProtKB-KW"/>
</dbReference>
<dbReference type="Pfam" id="PF13853">
    <property type="entry name" value="7tm_4"/>
    <property type="match status" value="1"/>
</dbReference>
<organism evidence="12">
    <name type="scientific">Castor canadensis</name>
    <name type="common">American beaver</name>
    <dbReference type="NCBI Taxonomy" id="51338"/>
    <lineage>
        <taxon>Eukaryota</taxon>
        <taxon>Metazoa</taxon>
        <taxon>Chordata</taxon>
        <taxon>Craniata</taxon>
        <taxon>Vertebrata</taxon>
        <taxon>Euteleostomi</taxon>
        <taxon>Mammalia</taxon>
        <taxon>Eutheria</taxon>
        <taxon>Euarchontoglires</taxon>
        <taxon>Glires</taxon>
        <taxon>Rodentia</taxon>
        <taxon>Castorimorpha</taxon>
        <taxon>Castoridae</taxon>
        <taxon>Castor</taxon>
    </lineage>
</organism>
<evidence type="ECO:0000256" key="1">
    <source>
        <dbReference type="ARBA" id="ARBA00004651"/>
    </source>
</evidence>
<dbReference type="AlphaFoldDB" id="A0A8B7U518"/>
<keyword evidence="7" id="KW-0675">Receptor</keyword>
<sequence length="315" mass="35383">MKPVNLTRTLDFQLLGFSDDSELQLFFFGLFLTMHVVTVLGNLLIILAVCSDSHLHTPMFFFLSTLSLADIGFSSTTIPKMLVNIQINRKSITSVGCLTQVFFFFFLFGYLESLLLSIMAFACLVAIGQPLNYSIIMSPCICSLLILVSFSISVLDSLVHCLMMVSQLTFCTYVEILNFFCYPPQLLKISCDYNSTNNILIYVIGAVFSCVPVSGILYSYIRIISSVLRVPSISGKYKAFCTCDSHLSVVYLFYETGLGAYFSSAILHAPREVLIASVMYTMVTPMLNPFVYSLRNRYIKRALGRLLSKSKIRQF</sequence>
<comment type="subcellular location">
    <subcellularLocation>
        <location evidence="1">Cell membrane</location>
        <topology evidence="1">Multi-pass membrane protein</topology>
    </subcellularLocation>
</comment>
<comment type="function">
    <text evidence="9">Possible taste receptor.</text>
</comment>
<feature type="transmembrane region" description="Helical" evidence="10">
    <location>
        <begin position="274"/>
        <end position="294"/>
    </location>
</feature>
<dbReference type="PANTHER" id="PTHR48001">
    <property type="entry name" value="OLFACTORY RECEPTOR"/>
    <property type="match status" value="1"/>
</dbReference>
<evidence type="ECO:0000256" key="6">
    <source>
        <dbReference type="ARBA" id="ARBA00023136"/>
    </source>
</evidence>
<dbReference type="Gene3D" id="1.20.1070.10">
    <property type="entry name" value="Rhodopsin 7-helix transmembrane proteins"/>
    <property type="match status" value="1"/>
</dbReference>
<feature type="transmembrane region" description="Helical" evidence="10">
    <location>
        <begin position="60"/>
        <end position="82"/>
    </location>
</feature>
<dbReference type="InterPro" id="IPR000725">
    <property type="entry name" value="Olfact_rcpt"/>
</dbReference>
<evidence type="ECO:0000313" key="12">
    <source>
        <dbReference type="RefSeq" id="XP_020014511.1"/>
    </source>
</evidence>
<evidence type="ECO:0000256" key="10">
    <source>
        <dbReference type="SAM" id="Phobius"/>
    </source>
</evidence>
<feature type="transmembrane region" description="Helical" evidence="10">
    <location>
        <begin position="133"/>
        <end position="155"/>
    </location>
</feature>
<keyword evidence="3 10" id="KW-0812">Transmembrane</keyword>
<dbReference type="FunFam" id="1.20.1070.10:FF:000015">
    <property type="entry name" value="Olfactory receptor"/>
    <property type="match status" value="1"/>
</dbReference>
<protein>
    <submittedName>
        <fullName evidence="12">Olfactory receptor 7E24-like</fullName>
    </submittedName>
</protein>
<feature type="transmembrane region" description="Helical" evidence="10">
    <location>
        <begin position="25"/>
        <end position="48"/>
    </location>
</feature>
<evidence type="ECO:0000256" key="5">
    <source>
        <dbReference type="ARBA" id="ARBA00023040"/>
    </source>
</evidence>
<dbReference type="GO" id="GO:0004984">
    <property type="term" value="F:olfactory receptor activity"/>
    <property type="evidence" value="ECO:0007669"/>
    <property type="project" value="InterPro"/>
</dbReference>
<dbReference type="KEGG" id="ccan:109683225"/>
<dbReference type="PRINTS" id="PR00245">
    <property type="entry name" value="OLFACTORYR"/>
</dbReference>
<evidence type="ECO:0000256" key="9">
    <source>
        <dbReference type="ARBA" id="ARBA00053672"/>
    </source>
</evidence>
<dbReference type="PRINTS" id="PR00237">
    <property type="entry name" value="GPCRRHODOPSN"/>
</dbReference>
<dbReference type="InterPro" id="IPR000276">
    <property type="entry name" value="GPCR_Rhodpsn"/>
</dbReference>
<evidence type="ECO:0000256" key="7">
    <source>
        <dbReference type="ARBA" id="ARBA00023170"/>
    </source>
</evidence>
<keyword evidence="2" id="KW-1003">Cell membrane</keyword>
<gene>
    <name evidence="12" type="primary">LOC109683225</name>
</gene>
<feature type="transmembrane region" description="Helical" evidence="10">
    <location>
        <begin position="162"/>
        <end position="180"/>
    </location>
</feature>
<dbReference type="InterPro" id="IPR017452">
    <property type="entry name" value="GPCR_Rhodpsn_7TM"/>
</dbReference>
<keyword evidence="6 10" id="KW-0472">Membrane</keyword>
<dbReference type="PROSITE" id="PS50262">
    <property type="entry name" value="G_PROTEIN_RECEP_F1_2"/>
    <property type="match status" value="1"/>
</dbReference>
<keyword evidence="5" id="KW-0297">G-protein coupled receptor</keyword>
<feature type="transmembrane region" description="Helical" evidence="10">
    <location>
        <begin position="200"/>
        <end position="225"/>
    </location>
</feature>
<evidence type="ECO:0000256" key="2">
    <source>
        <dbReference type="ARBA" id="ARBA00022475"/>
    </source>
</evidence>